<evidence type="ECO:0000259" key="1">
    <source>
        <dbReference type="SMART" id="SM01043"/>
    </source>
</evidence>
<dbReference type="Gene3D" id="1.25.40.10">
    <property type="entry name" value="Tetratricopeptide repeat domain"/>
    <property type="match status" value="2"/>
</dbReference>
<dbReference type="Gene3D" id="3.40.50.300">
    <property type="entry name" value="P-loop containing nucleotide triphosphate hydrolases"/>
    <property type="match status" value="1"/>
</dbReference>
<gene>
    <name evidence="2" type="ORF">ABID29_002131</name>
</gene>
<reference evidence="2 3" key="1">
    <citation type="submission" date="2024-06" db="EMBL/GenBank/DDBJ databases">
        <title>Genomic Encyclopedia of Type Strains, Phase IV (KMG-IV): sequencing the most valuable type-strain genomes for metagenomic binning, comparative biology and taxonomic classification.</title>
        <authorList>
            <person name="Goeker M."/>
        </authorList>
    </citation>
    <scope>NUCLEOTIDE SEQUENCE [LARGE SCALE GENOMIC DNA]</scope>
    <source>
        <strain evidence="2 3">DSM 28303</strain>
    </source>
</reference>
<proteinExistence type="predicted"/>
<keyword evidence="3" id="KW-1185">Reference proteome</keyword>
<keyword evidence="2" id="KW-0238">DNA-binding</keyword>
<dbReference type="InterPro" id="IPR051677">
    <property type="entry name" value="AfsR-DnrI-RedD_regulator"/>
</dbReference>
<dbReference type="Pfam" id="PF03704">
    <property type="entry name" value="BTAD"/>
    <property type="match status" value="1"/>
</dbReference>
<accession>A0ABV2FKA2</accession>
<dbReference type="Gene3D" id="1.10.10.10">
    <property type="entry name" value="Winged helix-like DNA-binding domain superfamily/Winged helix DNA-binding domain"/>
    <property type="match status" value="1"/>
</dbReference>
<dbReference type="InterPro" id="IPR036388">
    <property type="entry name" value="WH-like_DNA-bd_sf"/>
</dbReference>
<feature type="domain" description="Bacterial transcriptional activator" evidence="1">
    <location>
        <begin position="97"/>
        <end position="229"/>
    </location>
</feature>
<dbReference type="GO" id="GO:0003677">
    <property type="term" value="F:DNA binding"/>
    <property type="evidence" value="ECO:0007669"/>
    <property type="project" value="UniProtKB-KW"/>
</dbReference>
<dbReference type="EMBL" id="JBEPLO010000029">
    <property type="protein sequence ID" value="MET3558982.1"/>
    <property type="molecule type" value="Genomic_DNA"/>
</dbReference>
<dbReference type="Pfam" id="PF13191">
    <property type="entry name" value="AAA_16"/>
    <property type="match status" value="1"/>
</dbReference>
<organism evidence="2 3">
    <name type="scientific">Streptococcus rupicaprae</name>
    <dbReference type="NCBI Taxonomy" id="759619"/>
    <lineage>
        <taxon>Bacteria</taxon>
        <taxon>Bacillati</taxon>
        <taxon>Bacillota</taxon>
        <taxon>Bacilli</taxon>
        <taxon>Lactobacillales</taxon>
        <taxon>Streptococcaceae</taxon>
        <taxon>Streptococcus</taxon>
    </lineage>
</organism>
<name>A0ABV2FKA2_9STRE</name>
<protein>
    <submittedName>
        <fullName evidence="2">DNA-binding SARP family transcriptional activator/predicted ATPase</fullName>
    </submittedName>
</protein>
<dbReference type="SUPFAM" id="SSF52540">
    <property type="entry name" value="P-loop containing nucleoside triphosphate hydrolases"/>
    <property type="match status" value="1"/>
</dbReference>
<dbReference type="SUPFAM" id="SSF48452">
    <property type="entry name" value="TPR-like"/>
    <property type="match status" value="2"/>
</dbReference>
<dbReference type="Proteomes" id="UP001549122">
    <property type="component" value="Unassembled WGS sequence"/>
</dbReference>
<dbReference type="InterPro" id="IPR027417">
    <property type="entry name" value="P-loop_NTPase"/>
</dbReference>
<comment type="caution">
    <text evidence="2">The sequence shown here is derived from an EMBL/GenBank/DDBJ whole genome shotgun (WGS) entry which is preliminary data.</text>
</comment>
<evidence type="ECO:0000313" key="2">
    <source>
        <dbReference type="EMBL" id="MET3558982.1"/>
    </source>
</evidence>
<dbReference type="InterPro" id="IPR011990">
    <property type="entry name" value="TPR-like_helical_dom_sf"/>
</dbReference>
<dbReference type="InterPro" id="IPR005158">
    <property type="entry name" value="BTAD"/>
</dbReference>
<dbReference type="SMART" id="SM01043">
    <property type="entry name" value="BTAD"/>
    <property type="match status" value="1"/>
</dbReference>
<dbReference type="PANTHER" id="PTHR35807">
    <property type="entry name" value="TRANSCRIPTIONAL REGULATOR REDD-RELATED"/>
    <property type="match status" value="1"/>
</dbReference>
<evidence type="ECO:0000313" key="3">
    <source>
        <dbReference type="Proteomes" id="UP001549122"/>
    </source>
</evidence>
<dbReference type="RefSeq" id="WP_354366083.1">
    <property type="nucleotide sequence ID" value="NZ_JBEPLO010000029.1"/>
</dbReference>
<sequence>MVTLTCNLFGQATLLLDKTPIRLPYAKVNALLYYLLLKGKTSREEIAGILWEQKDNHLSRKNLRNSIYQLNQAFGADIIIASDQQYILINPELSIVCDVTDFLRDPMANLSLYTDQLLLNFSLKKCPAFETWLDQTRHLLERTYVKACQEKLQKEKHSLSYKETRQYLERLIALDEFEENNYLLLMQLYLDHGEDKKAISTYNQLVNLLDKELGVQPNKNLQNLYQSIIQQSIQQKRIQALPKLPYFFGRSEEIKQVEHFLENAFDGETNALFLQGEDGSGKRSLIRQVLKNHSTALRLISIECHSATFQEKTGIWKQIKGYLDLATRGLDVTFSTPNRWQASHYADHSSPQEPLLFFIEGAQWIDPKSLHLLRQHLAILGELPLAFIFSYSLYHHKEINNFKDFLLLKQLGTYLYLPPFSAKESMEYLVGRLGTEKDLQEMGPLILTYSQGNAFLLSQYADLLEKNQAFDPLPPLVRAQLASQVQDFPGTAEGLLRYLACAPSGLNLDVIAQLTELTQEELLPLLDDLTSSGFIRQEETKESIHLVFNQELLRLFLYDQLSPARIRLLHEQLAAYFETQFDPKHPNLAMLADIIFHYQKANQPLKVIEHQLIELKTLLRAFYDLFPIDNPALLILSPAEQKEVVHLSNLFKTIKSQLKELERTYSKSDRFTELLLYFQYLEGRYSIRSGNYQQGVRKIQEVIISAKASGKQDYIRKGYQQLIHYCVQIDNRTDMALYTELGLEAAIESNNHESIGIFLRLRGLYHLMVGDQEQALRRLHESIDCFCLTPSMQARYPIQIATALDYLAEIAQITGDYQAAINYQRDLLDLVSDFHDTPYTISFQIGLGISFYLSGEIDQAYDLLKKAKQKISSVSFPWKEVQLELYLALLACQKKEYHLILDFLAKKDELLARYSNPRDEGMVAFALAQLSAVASAEQLPEEMLNQFLLKPFDHYYQIAHKRLNPYRDSILLQQLEILKAQLEA</sequence>
<dbReference type="InterPro" id="IPR041664">
    <property type="entry name" value="AAA_16"/>
</dbReference>